<name>A0AA39H3E2_9BILA</name>
<organism evidence="2 3">
    <name type="scientific">Steinernema hermaphroditum</name>
    <dbReference type="NCBI Taxonomy" id="289476"/>
    <lineage>
        <taxon>Eukaryota</taxon>
        <taxon>Metazoa</taxon>
        <taxon>Ecdysozoa</taxon>
        <taxon>Nematoda</taxon>
        <taxon>Chromadorea</taxon>
        <taxon>Rhabditida</taxon>
        <taxon>Tylenchina</taxon>
        <taxon>Panagrolaimomorpha</taxon>
        <taxon>Strongyloidoidea</taxon>
        <taxon>Steinernematidae</taxon>
        <taxon>Steinernema</taxon>
    </lineage>
</organism>
<proteinExistence type="predicted"/>
<evidence type="ECO:0000313" key="3">
    <source>
        <dbReference type="Proteomes" id="UP001175271"/>
    </source>
</evidence>
<dbReference type="Proteomes" id="UP001175271">
    <property type="component" value="Unassembled WGS sequence"/>
</dbReference>
<sequence length="158" mass="16666">MKCMTLVLLSFIVATIDGQQIGGGFPVNTSPRSPSGGSNPIEVGSGFGGFSNGERVPVGGFEVEAVRPSIGQGVDIERPSGGFNPKPTNANCGFFCRRQASFMALIDNVNQYVICQSKNSQQCSSCCKSWGIHLGLRVDHATGFTTQDTCMCCANTCV</sequence>
<comment type="caution">
    <text evidence="2">The sequence shown here is derived from an EMBL/GenBank/DDBJ whole genome shotgun (WGS) entry which is preliminary data.</text>
</comment>
<keyword evidence="1" id="KW-0732">Signal</keyword>
<feature type="chain" id="PRO_5041468421" evidence="1">
    <location>
        <begin position="19"/>
        <end position="158"/>
    </location>
</feature>
<gene>
    <name evidence="2" type="ORF">QR680_002385</name>
</gene>
<keyword evidence="3" id="KW-1185">Reference proteome</keyword>
<dbReference type="PANTHER" id="PTHR37959">
    <property type="entry name" value="PROTEIN CBG15758"/>
    <property type="match status" value="1"/>
</dbReference>
<accession>A0AA39H3E2</accession>
<dbReference type="EMBL" id="JAUCMV010000005">
    <property type="protein sequence ID" value="KAK0398009.1"/>
    <property type="molecule type" value="Genomic_DNA"/>
</dbReference>
<dbReference type="PANTHER" id="PTHR37959:SF1">
    <property type="entry name" value="SECRETED PROTEIN"/>
    <property type="match status" value="1"/>
</dbReference>
<reference evidence="2" key="1">
    <citation type="submission" date="2023-06" db="EMBL/GenBank/DDBJ databases">
        <title>Genomic analysis of the entomopathogenic nematode Steinernema hermaphroditum.</title>
        <authorList>
            <person name="Schwarz E.M."/>
            <person name="Heppert J.K."/>
            <person name="Baniya A."/>
            <person name="Schwartz H.T."/>
            <person name="Tan C.-H."/>
            <person name="Antoshechkin I."/>
            <person name="Sternberg P.W."/>
            <person name="Goodrich-Blair H."/>
            <person name="Dillman A.R."/>
        </authorList>
    </citation>
    <scope>NUCLEOTIDE SEQUENCE</scope>
    <source>
        <strain evidence="2">PS9179</strain>
        <tissue evidence="2">Whole animal</tissue>
    </source>
</reference>
<dbReference type="AlphaFoldDB" id="A0AA39H3E2"/>
<evidence type="ECO:0000313" key="2">
    <source>
        <dbReference type="EMBL" id="KAK0398009.1"/>
    </source>
</evidence>
<evidence type="ECO:0000256" key="1">
    <source>
        <dbReference type="SAM" id="SignalP"/>
    </source>
</evidence>
<feature type="signal peptide" evidence="1">
    <location>
        <begin position="1"/>
        <end position="18"/>
    </location>
</feature>
<protein>
    <submittedName>
        <fullName evidence="2">Uncharacterized protein</fullName>
    </submittedName>
</protein>